<gene>
    <name evidence="5" type="ORF">OLW01_03075</name>
</gene>
<dbReference type="InterPro" id="IPR017850">
    <property type="entry name" value="Alkaline_phosphatase_core_sf"/>
</dbReference>
<feature type="domain" description="Sulfatase N-terminal" evidence="4">
    <location>
        <begin position="46"/>
        <end position="215"/>
    </location>
</feature>
<keyword evidence="6" id="KW-1185">Reference proteome</keyword>
<evidence type="ECO:0000313" key="6">
    <source>
        <dbReference type="Proteomes" id="UP001163726"/>
    </source>
</evidence>
<reference evidence="5" key="1">
    <citation type="submission" date="2022-10" db="EMBL/GenBank/DDBJ databases">
        <title>Catenovulum adriacola sp. nov. isolated in the Harbour of Susak.</title>
        <authorList>
            <person name="Schoch T."/>
            <person name="Reich S.J."/>
            <person name="Stoeferle S."/>
            <person name="Flaiz M."/>
            <person name="Kazda M."/>
            <person name="Riedel C.U."/>
            <person name="Duerre P."/>
        </authorList>
    </citation>
    <scope>NUCLEOTIDE SEQUENCE</scope>
    <source>
        <strain evidence="5">TS8</strain>
    </source>
</reference>
<dbReference type="SUPFAM" id="SSF53649">
    <property type="entry name" value="Alkaline phosphatase-like"/>
    <property type="match status" value="1"/>
</dbReference>
<dbReference type="InterPro" id="IPR000917">
    <property type="entry name" value="Sulfatase_N"/>
</dbReference>
<dbReference type="RefSeq" id="WP_268075153.1">
    <property type="nucleotide sequence ID" value="NZ_CP109965.1"/>
</dbReference>
<evidence type="ECO:0000313" key="5">
    <source>
        <dbReference type="EMBL" id="WAJ70808.1"/>
    </source>
</evidence>
<dbReference type="PANTHER" id="PTHR42693">
    <property type="entry name" value="ARYLSULFATASE FAMILY MEMBER"/>
    <property type="match status" value="1"/>
</dbReference>
<sequence length="217" mass="23613">MNKLAVTLFTALILAGCNTSKHIPDTDNTDNLNNGNTTPETASSKPNILLIISDDQGLDASAQYNYSLDLPNTPTLDSIAQNGIIFDNMWTTPACATSRAQILTGKHGIHTGVNSVPASLSLTEQSIQSYLKSQAATQDYQTGFFGKWHLSPADEAARPNQFGVDYYAGSLTNLSSYTDWTLTVNGEQTQQTQYHTQKITDLAINWIKQQPADTPLV</sequence>
<comment type="similarity">
    <text evidence="1">Belongs to the sulfatase family.</text>
</comment>
<evidence type="ECO:0000256" key="1">
    <source>
        <dbReference type="ARBA" id="ARBA00008779"/>
    </source>
</evidence>
<name>A0ABY7ANK9_9ALTE</name>
<dbReference type="PROSITE" id="PS51257">
    <property type="entry name" value="PROKAR_LIPOPROTEIN"/>
    <property type="match status" value="1"/>
</dbReference>
<protein>
    <submittedName>
        <fullName evidence="5">Sulfatase-like hydrolase/transferase</fullName>
    </submittedName>
</protein>
<feature type="region of interest" description="Disordered" evidence="3">
    <location>
        <begin position="24"/>
        <end position="43"/>
    </location>
</feature>
<dbReference type="Gene3D" id="3.40.720.10">
    <property type="entry name" value="Alkaline Phosphatase, subunit A"/>
    <property type="match status" value="1"/>
</dbReference>
<dbReference type="Proteomes" id="UP001163726">
    <property type="component" value="Chromosome"/>
</dbReference>
<evidence type="ECO:0000259" key="4">
    <source>
        <dbReference type="Pfam" id="PF00884"/>
    </source>
</evidence>
<feature type="compositionally biased region" description="Low complexity" evidence="3">
    <location>
        <begin position="29"/>
        <end position="38"/>
    </location>
</feature>
<evidence type="ECO:0000256" key="3">
    <source>
        <dbReference type="SAM" id="MobiDB-lite"/>
    </source>
</evidence>
<dbReference type="EMBL" id="CP109965">
    <property type="protein sequence ID" value="WAJ70808.1"/>
    <property type="molecule type" value="Genomic_DNA"/>
</dbReference>
<dbReference type="InterPro" id="IPR050738">
    <property type="entry name" value="Sulfatase"/>
</dbReference>
<dbReference type="Pfam" id="PF00884">
    <property type="entry name" value="Sulfatase"/>
    <property type="match status" value="1"/>
</dbReference>
<keyword evidence="2" id="KW-0378">Hydrolase</keyword>
<organism evidence="5 6">
    <name type="scientific">Catenovulum adriaticum</name>
    <dbReference type="NCBI Taxonomy" id="2984846"/>
    <lineage>
        <taxon>Bacteria</taxon>
        <taxon>Pseudomonadati</taxon>
        <taxon>Pseudomonadota</taxon>
        <taxon>Gammaproteobacteria</taxon>
        <taxon>Alteromonadales</taxon>
        <taxon>Alteromonadaceae</taxon>
        <taxon>Catenovulum</taxon>
    </lineage>
</organism>
<proteinExistence type="inferred from homology"/>
<dbReference type="PANTHER" id="PTHR42693:SF53">
    <property type="entry name" value="ENDO-4-O-SULFATASE"/>
    <property type="match status" value="1"/>
</dbReference>
<accession>A0ABY7ANK9</accession>
<evidence type="ECO:0000256" key="2">
    <source>
        <dbReference type="ARBA" id="ARBA00022801"/>
    </source>
</evidence>